<keyword evidence="2" id="KW-1133">Transmembrane helix</keyword>
<dbReference type="AlphaFoldDB" id="A0AAD5QD25"/>
<feature type="compositionally biased region" description="Acidic residues" evidence="1">
    <location>
        <begin position="278"/>
        <end position="288"/>
    </location>
</feature>
<comment type="caution">
    <text evidence="3">The sequence shown here is derived from an EMBL/GenBank/DDBJ whole genome shotgun (WGS) entry which is preliminary data.</text>
</comment>
<organism evidence="3 4">
    <name type="scientific">Pythium insidiosum</name>
    <name type="common">Pythiosis disease agent</name>
    <dbReference type="NCBI Taxonomy" id="114742"/>
    <lineage>
        <taxon>Eukaryota</taxon>
        <taxon>Sar</taxon>
        <taxon>Stramenopiles</taxon>
        <taxon>Oomycota</taxon>
        <taxon>Peronosporomycetes</taxon>
        <taxon>Pythiales</taxon>
        <taxon>Pythiaceae</taxon>
        <taxon>Pythium</taxon>
    </lineage>
</organism>
<evidence type="ECO:0000313" key="4">
    <source>
        <dbReference type="Proteomes" id="UP001209570"/>
    </source>
</evidence>
<keyword evidence="4" id="KW-1185">Reference proteome</keyword>
<dbReference type="EMBL" id="JAKCXM010000039">
    <property type="protein sequence ID" value="KAJ0405870.1"/>
    <property type="molecule type" value="Genomic_DNA"/>
</dbReference>
<name>A0AAD5QD25_PYTIN</name>
<reference evidence="3" key="1">
    <citation type="submission" date="2021-12" db="EMBL/GenBank/DDBJ databases">
        <title>Prjna785345.</title>
        <authorList>
            <person name="Rujirawat T."/>
            <person name="Krajaejun T."/>
        </authorList>
    </citation>
    <scope>NUCLEOTIDE SEQUENCE</scope>
    <source>
        <strain evidence="3">Pi057C3</strain>
    </source>
</reference>
<dbReference type="Proteomes" id="UP001209570">
    <property type="component" value="Unassembled WGS sequence"/>
</dbReference>
<gene>
    <name evidence="3" type="ORF">P43SY_001602</name>
</gene>
<dbReference type="PROSITE" id="PS51257">
    <property type="entry name" value="PROKAR_LIPOPROTEIN"/>
    <property type="match status" value="1"/>
</dbReference>
<sequence>MSRSRSPDGTPSSECYFQPLGASSCYHRRTCEECLRTPGCMLNQYGECVSQVQDGYDPTMDFRAAQARNLTMPEASDSVLPPSQLWHFPALEASYCTRNDSVCGSWMAAQRFDGNETIDSRYCVGTAQCVAISVCEAYRAKVDRCWMPIKASDQAFDVGVDGSMVWIVVGFVMLPVSVVFAWWGCLCLWKRRQDARAAAAGDVTEAARELWRTDVETVDASVPRAPLDLSGWRVQHAERVENEKLRLAGAGDVDVDVAIDWQLPVDEGEQERPHQGKEEEEESSDFTT</sequence>
<proteinExistence type="predicted"/>
<evidence type="ECO:0000313" key="3">
    <source>
        <dbReference type="EMBL" id="KAJ0405870.1"/>
    </source>
</evidence>
<evidence type="ECO:0000256" key="2">
    <source>
        <dbReference type="SAM" id="Phobius"/>
    </source>
</evidence>
<accession>A0AAD5QD25</accession>
<keyword evidence="2" id="KW-0472">Membrane</keyword>
<feature type="region of interest" description="Disordered" evidence="1">
    <location>
        <begin position="264"/>
        <end position="288"/>
    </location>
</feature>
<keyword evidence="2" id="KW-0812">Transmembrane</keyword>
<protein>
    <submittedName>
        <fullName evidence="3">Uncharacterized protein</fullName>
    </submittedName>
</protein>
<feature type="transmembrane region" description="Helical" evidence="2">
    <location>
        <begin position="164"/>
        <end position="189"/>
    </location>
</feature>
<evidence type="ECO:0000256" key="1">
    <source>
        <dbReference type="SAM" id="MobiDB-lite"/>
    </source>
</evidence>